<sequence length="83" mass="9790">MALKAYRLTKLLEELPQHRIGYPQDALVISHHPRRPLRTRLHPTQLCHPPQQLLHFQNGTLHLPPRVVSEVVPHRRPHHPPQR</sequence>
<gene>
    <name evidence="1" type="ORF">PVL29_013132</name>
</gene>
<reference evidence="1 2" key="1">
    <citation type="journal article" date="2023" name="BMC Biotechnol.">
        <title>Vitis rotundifolia cv Carlos genome sequencing.</title>
        <authorList>
            <person name="Huff M."/>
            <person name="Hulse-Kemp A."/>
            <person name="Scheffler B."/>
            <person name="Youngblood R."/>
            <person name="Simpson S."/>
            <person name="Babiker E."/>
            <person name="Staton M."/>
        </authorList>
    </citation>
    <scope>NUCLEOTIDE SEQUENCE [LARGE SCALE GENOMIC DNA]</scope>
    <source>
        <tissue evidence="1">Leaf</tissue>
    </source>
</reference>
<proteinExistence type="predicted"/>
<evidence type="ECO:0000313" key="2">
    <source>
        <dbReference type="Proteomes" id="UP001168098"/>
    </source>
</evidence>
<protein>
    <submittedName>
        <fullName evidence="1">Uncharacterized protein</fullName>
    </submittedName>
</protein>
<dbReference type="AlphaFoldDB" id="A0AA38ZKP2"/>
<comment type="caution">
    <text evidence="1">The sequence shown here is derived from an EMBL/GenBank/DDBJ whole genome shotgun (WGS) entry which is preliminary data.</text>
</comment>
<dbReference type="Proteomes" id="UP001168098">
    <property type="component" value="Unassembled WGS sequence"/>
</dbReference>
<organism evidence="1 2">
    <name type="scientific">Vitis rotundifolia</name>
    <name type="common">Muscadine grape</name>
    <dbReference type="NCBI Taxonomy" id="103349"/>
    <lineage>
        <taxon>Eukaryota</taxon>
        <taxon>Viridiplantae</taxon>
        <taxon>Streptophyta</taxon>
        <taxon>Embryophyta</taxon>
        <taxon>Tracheophyta</taxon>
        <taxon>Spermatophyta</taxon>
        <taxon>Magnoliopsida</taxon>
        <taxon>eudicotyledons</taxon>
        <taxon>Gunneridae</taxon>
        <taxon>Pentapetalae</taxon>
        <taxon>rosids</taxon>
        <taxon>Vitales</taxon>
        <taxon>Vitaceae</taxon>
        <taxon>Viteae</taxon>
        <taxon>Vitis</taxon>
    </lineage>
</organism>
<evidence type="ECO:0000313" key="1">
    <source>
        <dbReference type="EMBL" id="KAJ9690825.1"/>
    </source>
</evidence>
<keyword evidence="2" id="KW-1185">Reference proteome</keyword>
<name>A0AA38ZKP2_VITRO</name>
<accession>A0AA38ZKP2</accession>
<dbReference type="EMBL" id="JARBHA010000010">
    <property type="protein sequence ID" value="KAJ9690825.1"/>
    <property type="molecule type" value="Genomic_DNA"/>
</dbReference>